<dbReference type="PANTHER" id="PTHR33337:SF30">
    <property type="entry name" value="DUF636 DOMAIN PROTEIN (AFU_ORTHOLOGUE AFUA_1G03180)"/>
    <property type="match status" value="1"/>
</dbReference>
<evidence type="ECO:0000313" key="7">
    <source>
        <dbReference type="Proteomes" id="UP000800038"/>
    </source>
</evidence>
<dbReference type="OrthoDB" id="406544at2759"/>
<evidence type="ECO:0000313" key="6">
    <source>
        <dbReference type="EMBL" id="KAF1941338.1"/>
    </source>
</evidence>
<sequence>MPSGGCLCGNVRYEVTGDQEASILCHCLDCRKISGSTYSSNAVYSEDKFKITKGTPKQHKMTADSGKEIISSFCGDCGSTMWREGDTFASKRVVKAGTLDDTSIVDNFKTDAELFVANRPKWVGTQEGAAQKQSMA</sequence>
<dbReference type="SUPFAM" id="SSF51316">
    <property type="entry name" value="Mss4-like"/>
    <property type="match status" value="1"/>
</dbReference>
<gene>
    <name evidence="6" type="ORF">EJ02DRAFT_206336</name>
</gene>
<feature type="domain" description="CENP-V/GFA" evidence="5">
    <location>
        <begin position="2"/>
        <end position="123"/>
    </location>
</feature>
<dbReference type="PANTHER" id="PTHR33337">
    <property type="entry name" value="GFA DOMAIN-CONTAINING PROTEIN"/>
    <property type="match status" value="1"/>
</dbReference>
<keyword evidence="4" id="KW-0456">Lyase</keyword>
<keyword evidence="2" id="KW-0479">Metal-binding</keyword>
<protein>
    <recommendedName>
        <fullName evidence="5">CENP-V/GFA domain-containing protein</fullName>
    </recommendedName>
</protein>
<keyword evidence="3" id="KW-0862">Zinc</keyword>
<dbReference type="EMBL" id="ML976049">
    <property type="protein sequence ID" value="KAF1941338.1"/>
    <property type="molecule type" value="Genomic_DNA"/>
</dbReference>
<name>A0A6A5SNW1_9PLEO</name>
<organism evidence="6 7">
    <name type="scientific">Clathrospora elynae</name>
    <dbReference type="NCBI Taxonomy" id="706981"/>
    <lineage>
        <taxon>Eukaryota</taxon>
        <taxon>Fungi</taxon>
        <taxon>Dikarya</taxon>
        <taxon>Ascomycota</taxon>
        <taxon>Pezizomycotina</taxon>
        <taxon>Dothideomycetes</taxon>
        <taxon>Pleosporomycetidae</taxon>
        <taxon>Pleosporales</taxon>
        <taxon>Diademaceae</taxon>
        <taxon>Clathrospora</taxon>
    </lineage>
</organism>
<dbReference type="AlphaFoldDB" id="A0A6A5SNW1"/>
<dbReference type="InterPro" id="IPR006913">
    <property type="entry name" value="CENP-V/GFA"/>
</dbReference>
<dbReference type="GO" id="GO:0046872">
    <property type="term" value="F:metal ion binding"/>
    <property type="evidence" value="ECO:0007669"/>
    <property type="project" value="UniProtKB-KW"/>
</dbReference>
<dbReference type="Pfam" id="PF04828">
    <property type="entry name" value="GFA"/>
    <property type="match status" value="1"/>
</dbReference>
<comment type="similarity">
    <text evidence="1">Belongs to the Gfa family.</text>
</comment>
<dbReference type="Gene3D" id="3.90.1590.10">
    <property type="entry name" value="glutathione-dependent formaldehyde- activating enzyme (gfa)"/>
    <property type="match status" value="1"/>
</dbReference>
<reference evidence="6" key="1">
    <citation type="journal article" date="2020" name="Stud. Mycol.">
        <title>101 Dothideomycetes genomes: a test case for predicting lifestyles and emergence of pathogens.</title>
        <authorList>
            <person name="Haridas S."/>
            <person name="Albert R."/>
            <person name="Binder M."/>
            <person name="Bloem J."/>
            <person name="Labutti K."/>
            <person name="Salamov A."/>
            <person name="Andreopoulos B."/>
            <person name="Baker S."/>
            <person name="Barry K."/>
            <person name="Bills G."/>
            <person name="Bluhm B."/>
            <person name="Cannon C."/>
            <person name="Castanera R."/>
            <person name="Culley D."/>
            <person name="Daum C."/>
            <person name="Ezra D."/>
            <person name="Gonzalez J."/>
            <person name="Henrissat B."/>
            <person name="Kuo A."/>
            <person name="Liang C."/>
            <person name="Lipzen A."/>
            <person name="Lutzoni F."/>
            <person name="Magnuson J."/>
            <person name="Mondo S."/>
            <person name="Nolan M."/>
            <person name="Ohm R."/>
            <person name="Pangilinan J."/>
            <person name="Park H.-J."/>
            <person name="Ramirez L."/>
            <person name="Alfaro M."/>
            <person name="Sun H."/>
            <person name="Tritt A."/>
            <person name="Yoshinaga Y."/>
            <person name="Zwiers L.-H."/>
            <person name="Turgeon B."/>
            <person name="Goodwin S."/>
            <person name="Spatafora J."/>
            <person name="Crous P."/>
            <person name="Grigoriev I."/>
        </authorList>
    </citation>
    <scope>NUCLEOTIDE SEQUENCE</scope>
    <source>
        <strain evidence="6">CBS 161.51</strain>
    </source>
</reference>
<evidence type="ECO:0000256" key="4">
    <source>
        <dbReference type="ARBA" id="ARBA00023239"/>
    </source>
</evidence>
<proteinExistence type="inferred from homology"/>
<evidence type="ECO:0000256" key="2">
    <source>
        <dbReference type="ARBA" id="ARBA00022723"/>
    </source>
</evidence>
<keyword evidence="7" id="KW-1185">Reference proteome</keyword>
<accession>A0A6A5SNW1</accession>
<evidence type="ECO:0000259" key="5">
    <source>
        <dbReference type="PROSITE" id="PS51891"/>
    </source>
</evidence>
<evidence type="ECO:0000256" key="3">
    <source>
        <dbReference type="ARBA" id="ARBA00022833"/>
    </source>
</evidence>
<dbReference type="InterPro" id="IPR011057">
    <property type="entry name" value="Mss4-like_sf"/>
</dbReference>
<dbReference type="PROSITE" id="PS51891">
    <property type="entry name" value="CENP_V_GFA"/>
    <property type="match status" value="1"/>
</dbReference>
<dbReference type="Proteomes" id="UP000800038">
    <property type="component" value="Unassembled WGS sequence"/>
</dbReference>
<dbReference type="GO" id="GO:0016846">
    <property type="term" value="F:carbon-sulfur lyase activity"/>
    <property type="evidence" value="ECO:0007669"/>
    <property type="project" value="InterPro"/>
</dbReference>
<evidence type="ECO:0000256" key="1">
    <source>
        <dbReference type="ARBA" id="ARBA00005495"/>
    </source>
</evidence>